<sequence>MKKNEYIIRRTGLRDFNVESDKDIYLVTVDINNCVKCECEFSATRFLKSSLLNITNPVTDLIFSDQHKKAKPSSSSIWKWSQDCLKPSSPQQKFRSLKNVTEDITNIICASGESEFSLRKTQLETFLKNLQQNSNSQSISSQLMLNQSTPVINRRKTDLSNLELNLSFNSDEDNVSDLTKTLVDQSDMFDLSPEILVNKVVNRAGRPKGT</sequence>
<evidence type="ECO:0000313" key="2">
    <source>
        <dbReference type="Proteomes" id="UP000663879"/>
    </source>
</evidence>
<gene>
    <name evidence="1" type="ORF">OXX778_LOCUS20546</name>
</gene>
<keyword evidence="2" id="KW-1185">Reference proteome</keyword>
<name>A0A814N575_9BILA</name>
<accession>A0A814N575</accession>
<dbReference type="Proteomes" id="UP000663879">
    <property type="component" value="Unassembled WGS sequence"/>
</dbReference>
<organism evidence="1 2">
    <name type="scientific">Brachionus calyciflorus</name>
    <dbReference type="NCBI Taxonomy" id="104777"/>
    <lineage>
        <taxon>Eukaryota</taxon>
        <taxon>Metazoa</taxon>
        <taxon>Spiralia</taxon>
        <taxon>Gnathifera</taxon>
        <taxon>Rotifera</taxon>
        <taxon>Eurotatoria</taxon>
        <taxon>Monogononta</taxon>
        <taxon>Pseudotrocha</taxon>
        <taxon>Ploima</taxon>
        <taxon>Brachionidae</taxon>
        <taxon>Brachionus</taxon>
    </lineage>
</organism>
<feature type="non-terminal residue" evidence="1">
    <location>
        <position position="1"/>
    </location>
</feature>
<protein>
    <submittedName>
        <fullName evidence="1">Uncharacterized protein</fullName>
    </submittedName>
</protein>
<dbReference type="AlphaFoldDB" id="A0A814N575"/>
<reference evidence="1" key="1">
    <citation type="submission" date="2021-02" db="EMBL/GenBank/DDBJ databases">
        <authorList>
            <person name="Nowell W R."/>
        </authorList>
    </citation>
    <scope>NUCLEOTIDE SEQUENCE</scope>
    <source>
        <strain evidence="1">Ploen Becks lab</strain>
    </source>
</reference>
<comment type="caution">
    <text evidence="1">The sequence shown here is derived from an EMBL/GenBank/DDBJ whole genome shotgun (WGS) entry which is preliminary data.</text>
</comment>
<evidence type="ECO:0000313" key="1">
    <source>
        <dbReference type="EMBL" id="CAF1088493.1"/>
    </source>
</evidence>
<dbReference type="EMBL" id="CAJNOC010006918">
    <property type="protein sequence ID" value="CAF1088493.1"/>
    <property type="molecule type" value="Genomic_DNA"/>
</dbReference>
<proteinExistence type="predicted"/>